<evidence type="ECO:0000313" key="10">
    <source>
        <dbReference type="Proteomes" id="UP000000602"/>
    </source>
</evidence>
<dbReference type="NCBIfam" id="TIGR01356">
    <property type="entry name" value="aroA"/>
    <property type="match status" value="1"/>
</dbReference>
<evidence type="ECO:0000256" key="5">
    <source>
        <dbReference type="ARBA" id="ARBA00023141"/>
    </source>
</evidence>
<dbReference type="SUPFAM" id="SSF55205">
    <property type="entry name" value="EPT/RTPC-like"/>
    <property type="match status" value="1"/>
</dbReference>
<feature type="binding site" evidence="7">
    <location>
        <position position="195"/>
    </location>
    <ligand>
        <name>3-phosphoshikimate</name>
        <dbReference type="ChEBI" id="CHEBI:145989"/>
    </ligand>
</feature>
<dbReference type="STRING" id="177439.DP3011"/>
<evidence type="ECO:0000256" key="1">
    <source>
        <dbReference type="ARBA" id="ARBA00004811"/>
    </source>
</evidence>
<keyword evidence="4 7" id="KW-0808">Transferase</keyword>
<dbReference type="InterPro" id="IPR006264">
    <property type="entry name" value="EPSP_synthase"/>
</dbReference>
<dbReference type="PROSITE" id="PS00885">
    <property type="entry name" value="EPSP_SYNTHASE_2"/>
    <property type="match status" value="1"/>
</dbReference>
<feature type="binding site" evidence="7">
    <location>
        <position position="413"/>
    </location>
    <ligand>
        <name>phosphoenolpyruvate</name>
        <dbReference type="ChEBI" id="CHEBI:58702"/>
    </ligand>
</feature>
<evidence type="ECO:0000256" key="2">
    <source>
        <dbReference type="ARBA" id="ARBA00009948"/>
    </source>
</evidence>
<proteinExistence type="inferred from homology"/>
<dbReference type="InterPro" id="IPR023193">
    <property type="entry name" value="EPSP_synthase_CS"/>
</dbReference>
<dbReference type="CDD" id="cd01556">
    <property type="entry name" value="EPSP_synthase"/>
    <property type="match status" value="1"/>
</dbReference>
<dbReference type="InterPro" id="IPR036968">
    <property type="entry name" value="Enolpyruvate_Tfrase_sf"/>
</dbReference>
<comment type="caution">
    <text evidence="7">Lacks conserved residue(s) required for the propagation of feature annotation.</text>
</comment>
<keyword evidence="7" id="KW-0963">Cytoplasm</keyword>
<dbReference type="PANTHER" id="PTHR21090">
    <property type="entry name" value="AROM/DEHYDROQUINATE SYNTHASE"/>
    <property type="match status" value="1"/>
</dbReference>
<dbReference type="Gene3D" id="3.65.10.10">
    <property type="entry name" value="Enolpyruvate transferase domain"/>
    <property type="match status" value="2"/>
</dbReference>
<dbReference type="KEGG" id="dps:DP3011"/>
<evidence type="ECO:0000259" key="8">
    <source>
        <dbReference type="Pfam" id="PF00275"/>
    </source>
</evidence>
<keyword evidence="3 7" id="KW-0028">Amino-acid biosynthesis</keyword>
<feature type="binding site" evidence="7">
    <location>
        <position position="338"/>
    </location>
    <ligand>
        <name>3-phosphoshikimate</name>
        <dbReference type="ChEBI" id="CHEBI:145989"/>
    </ligand>
</feature>
<dbReference type="GO" id="GO:0009423">
    <property type="term" value="P:chorismate biosynthetic process"/>
    <property type="evidence" value="ECO:0007669"/>
    <property type="project" value="UniProtKB-UniRule"/>
</dbReference>
<feature type="binding site" evidence="7">
    <location>
        <position position="365"/>
    </location>
    <ligand>
        <name>3-phosphoshikimate</name>
        <dbReference type="ChEBI" id="CHEBI:145989"/>
    </ligand>
</feature>
<feature type="binding site" evidence="7">
    <location>
        <position position="438"/>
    </location>
    <ligand>
        <name>phosphoenolpyruvate</name>
        <dbReference type="ChEBI" id="CHEBI:58702"/>
    </ligand>
</feature>
<dbReference type="InterPro" id="IPR001986">
    <property type="entry name" value="Enolpyruvate_Tfrase_dom"/>
</dbReference>
<keyword evidence="5 7" id="KW-0057">Aromatic amino acid biosynthesis</keyword>
<protein>
    <recommendedName>
        <fullName evidence="7">3-phosphoshikimate 1-carboxyvinyltransferase</fullName>
        <ecNumber evidence="7">2.5.1.19</ecNumber>
    </recommendedName>
    <alternativeName>
        <fullName evidence="7">5-enolpyruvylshikimate-3-phosphate synthase</fullName>
        <shortName evidence="7">EPSP synthase</shortName>
        <shortName evidence="7">EPSPS</shortName>
    </alternativeName>
</protein>
<dbReference type="InterPro" id="IPR013792">
    <property type="entry name" value="RNA3'P_cycl/enolpyr_Trfase_a/b"/>
</dbReference>
<feature type="binding site" evidence="7">
    <location>
        <position position="120"/>
    </location>
    <ligand>
        <name>phosphoenolpyruvate</name>
        <dbReference type="ChEBI" id="CHEBI:58702"/>
    </ligand>
</feature>
<reference evidence="10" key="1">
    <citation type="journal article" date="2004" name="Environ. Microbiol.">
        <title>The genome of Desulfotalea psychrophila, a sulfate-reducing bacterium from permanently cold Arctic sediments.</title>
        <authorList>
            <person name="Rabus R."/>
            <person name="Ruepp A."/>
            <person name="Frickey T."/>
            <person name="Rattei T."/>
            <person name="Fartmann B."/>
            <person name="Stark M."/>
            <person name="Bauer M."/>
            <person name="Zibat A."/>
            <person name="Lombardot T."/>
            <person name="Becker I."/>
            <person name="Amann J."/>
            <person name="Gellner K."/>
            <person name="Teeling H."/>
            <person name="Leuschner W.D."/>
            <person name="Gloeckner F.-O."/>
            <person name="Lupas A.N."/>
            <person name="Amann R."/>
            <person name="Klenk H.-P."/>
        </authorList>
    </citation>
    <scope>NUCLEOTIDE SEQUENCE [LARGE SCALE GENOMIC DNA]</scope>
    <source>
        <strain evidence="10">DSM 12343 / LSv54</strain>
    </source>
</reference>
<feature type="binding site" evidence="7">
    <location>
        <position position="222"/>
    </location>
    <ligand>
        <name>3-phosphoshikimate</name>
        <dbReference type="ChEBI" id="CHEBI:145989"/>
    </ligand>
</feature>
<dbReference type="AlphaFoldDB" id="Q6AIU0"/>
<evidence type="ECO:0000256" key="6">
    <source>
        <dbReference type="ARBA" id="ARBA00044633"/>
    </source>
</evidence>
<comment type="catalytic activity">
    <reaction evidence="6">
        <text>3-phosphoshikimate + phosphoenolpyruvate = 5-O-(1-carboxyvinyl)-3-phosphoshikimate + phosphate</text>
        <dbReference type="Rhea" id="RHEA:21256"/>
        <dbReference type="ChEBI" id="CHEBI:43474"/>
        <dbReference type="ChEBI" id="CHEBI:57701"/>
        <dbReference type="ChEBI" id="CHEBI:58702"/>
        <dbReference type="ChEBI" id="CHEBI:145989"/>
        <dbReference type="EC" id="2.5.1.19"/>
    </reaction>
    <physiologicalReaction direction="left-to-right" evidence="6">
        <dbReference type="Rhea" id="RHEA:21257"/>
    </physiologicalReaction>
</comment>
<keyword evidence="10" id="KW-1185">Reference proteome</keyword>
<feature type="binding site" evidence="7">
    <location>
        <position position="369"/>
    </location>
    <ligand>
        <name>phosphoenolpyruvate</name>
        <dbReference type="ChEBI" id="CHEBI:58702"/>
    </ligand>
</feature>
<feature type="active site" description="Proton acceptor" evidence="7">
    <location>
        <position position="338"/>
    </location>
</feature>
<dbReference type="HOGENOM" id="CLU_024321_0_0_7"/>
<dbReference type="GO" id="GO:0005737">
    <property type="term" value="C:cytoplasm"/>
    <property type="evidence" value="ECO:0007669"/>
    <property type="project" value="UniProtKB-SubCell"/>
</dbReference>
<feature type="binding site" evidence="7">
    <location>
        <position position="196"/>
    </location>
    <ligand>
        <name>phosphoenolpyruvate</name>
        <dbReference type="ChEBI" id="CHEBI:58702"/>
    </ligand>
</feature>
<dbReference type="PANTHER" id="PTHR21090:SF5">
    <property type="entry name" value="PENTAFUNCTIONAL AROM POLYPEPTIDE"/>
    <property type="match status" value="1"/>
</dbReference>
<dbReference type="Pfam" id="PF00275">
    <property type="entry name" value="EPSP_synthase"/>
    <property type="match status" value="1"/>
</dbReference>
<accession>Q6AIU0</accession>
<dbReference type="GO" id="GO:0008652">
    <property type="term" value="P:amino acid biosynthetic process"/>
    <property type="evidence" value="ECO:0007669"/>
    <property type="project" value="UniProtKB-KW"/>
</dbReference>
<dbReference type="UniPathway" id="UPA00053">
    <property type="reaction ID" value="UER00089"/>
</dbReference>
<comment type="pathway">
    <text evidence="1 7">Metabolic intermediate biosynthesis; chorismate biosynthesis; chorismate from D-erythrose 4-phosphate and phosphoenolpyruvate: step 6/7.</text>
</comment>
<dbReference type="Proteomes" id="UP000000602">
    <property type="component" value="Chromosome"/>
</dbReference>
<feature type="binding site" evidence="7">
    <location>
        <position position="51"/>
    </location>
    <ligand>
        <name>3-phosphoshikimate</name>
        <dbReference type="ChEBI" id="CHEBI:145989"/>
    </ligand>
</feature>
<evidence type="ECO:0000256" key="3">
    <source>
        <dbReference type="ARBA" id="ARBA00022605"/>
    </source>
</evidence>
<evidence type="ECO:0000313" key="9">
    <source>
        <dbReference type="EMBL" id="CAG37740.1"/>
    </source>
</evidence>
<feature type="binding site" evidence="7">
    <location>
        <position position="148"/>
    </location>
    <ligand>
        <name>phosphoenolpyruvate</name>
        <dbReference type="ChEBI" id="CHEBI:58702"/>
    </ligand>
</feature>
<gene>
    <name evidence="7" type="primary">aroA</name>
    <name evidence="9" type="ordered locus">DP3011</name>
</gene>
<feature type="binding site" evidence="7">
    <location>
        <position position="194"/>
    </location>
    <ligand>
        <name>3-phosphoshikimate</name>
        <dbReference type="ChEBI" id="CHEBI:145989"/>
    </ligand>
</feature>
<feature type="domain" description="Enolpyruvate transferase" evidence="8">
    <location>
        <begin position="36"/>
        <end position="446"/>
    </location>
</feature>
<comment type="function">
    <text evidence="7">Catalyzes the transfer of the enolpyruvyl moiety of phosphoenolpyruvate (PEP) to the 5-hydroxyl of shikimate-3-phosphate (S3P) to produce enolpyruvyl shikimate-3-phosphate and inorganic phosphate.</text>
</comment>
<dbReference type="eggNOG" id="COG0128">
    <property type="taxonomic scope" value="Bacteria"/>
</dbReference>
<dbReference type="HAMAP" id="MF_00210">
    <property type="entry name" value="EPSP_synth"/>
    <property type="match status" value="1"/>
</dbReference>
<dbReference type="EMBL" id="CR522870">
    <property type="protein sequence ID" value="CAG37740.1"/>
    <property type="molecule type" value="Genomic_DNA"/>
</dbReference>
<evidence type="ECO:0000256" key="4">
    <source>
        <dbReference type="ARBA" id="ARBA00022679"/>
    </source>
</evidence>
<organism evidence="9 10">
    <name type="scientific">Desulfotalea psychrophila (strain LSv54 / DSM 12343)</name>
    <dbReference type="NCBI Taxonomy" id="177439"/>
    <lineage>
        <taxon>Bacteria</taxon>
        <taxon>Pseudomonadati</taxon>
        <taxon>Thermodesulfobacteriota</taxon>
        <taxon>Desulfobulbia</taxon>
        <taxon>Desulfobulbales</taxon>
        <taxon>Desulfocapsaceae</taxon>
        <taxon>Desulfotalea</taxon>
    </lineage>
</organism>
<sequence>MAGPGSTSCGDAAYPVSIVGLRCCIKGKRDMIEIQTVGSVDVSVAVPGSKSLTQRALIAAALAEGESTLHGPLVSEDTEYSSAALRQVGVTIDHEESWRVQGNAGRIAPCAEPIFLGNNGTATRFLTSVLSLGNSRFVLDGDKRMAERPIEPLMTALQGWGVDVSSMHDTGCPPLVINSTGLAGGMTVLPEGKSSQYLSSLLLVAPYAREVAELRVEGEVFSKPYITMTLDVMSRFGIHVEYSSDYKYFKIPRGIYRGQDYSVEGDASSASYFWAAAAVTGGRVRVENVSVSSLQGDVKLVPLLGRMGCGLSIEGGGITLASTGMLEGISVDMADMPDVVPTLAVVAAFAEGKTHIQNIGHLRIKECDRLHAVVTELTRMGAEVEEHSDSMVIHGKGGRDLHGATIETYDDHRMAMSMAVAGLKVPGVEISGEGCVAKSFPDFWQRFALLK</sequence>
<dbReference type="GO" id="GO:0009073">
    <property type="term" value="P:aromatic amino acid family biosynthetic process"/>
    <property type="evidence" value="ECO:0007669"/>
    <property type="project" value="UniProtKB-KW"/>
</dbReference>
<dbReference type="EC" id="2.5.1.19" evidence="7"/>
<name>Q6AIU0_DESPS</name>
<comment type="similarity">
    <text evidence="2 7">Belongs to the EPSP synthase family.</text>
</comment>
<evidence type="ECO:0000256" key="7">
    <source>
        <dbReference type="HAMAP-Rule" id="MF_00210"/>
    </source>
</evidence>
<comment type="subcellular location">
    <subcellularLocation>
        <location evidence="7">Cytoplasm</location>
    </subcellularLocation>
</comment>
<feature type="binding site" evidence="7">
    <location>
        <position position="50"/>
    </location>
    <ligand>
        <name>3-phosphoshikimate</name>
        <dbReference type="ChEBI" id="CHEBI:145989"/>
    </ligand>
</feature>
<feature type="binding site" evidence="7">
    <location>
        <position position="55"/>
    </location>
    <ligand>
        <name>3-phosphoshikimate</name>
        <dbReference type="ChEBI" id="CHEBI:145989"/>
    </ligand>
</feature>
<dbReference type="PIRSF" id="PIRSF000505">
    <property type="entry name" value="EPSPS"/>
    <property type="match status" value="1"/>
</dbReference>
<dbReference type="GO" id="GO:0003866">
    <property type="term" value="F:3-phosphoshikimate 1-carboxyvinyltransferase activity"/>
    <property type="evidence" value="ECO:0007669"/>
    <property type="project" value="UniProtKB-UniRule"/>
</dbReference>
<comment type="subunit">
    <text evidence="7">Monomer.</text>
</comment>
<feature type="binding site" evidence="7">
    <location>
        <position position="50"/>
    </location>
    <ligand>
        <name>phosphoenolpyruvate</name>
        <dbReference type="ChEBI" id="CHEBI:58702"/>
    </ligand>
</feature>
<feature type="binding site" evidence="7">
    <location>
        <position position="196"/>
    </location>
    <ligand>
        <name>3-phosphoshikimate</name>
        <dbReference type="ChEBI" id="CHEBI:145989"/>
    </ligand>
</feature>